<name>A0A1I4TL66_9PROT</name>
<evidence type="ECO:0000313" key="3">
    <source>
        <dbReference type="Proteomes" id="UP000183287"/>
    </source>
</evidence>
<evidence type="ECO:0000256" key="1">
    <source>
        <dbReference type="SAM" id="Phobius"/>
    </source>
</evidence>
<protein>
    <submittedName>
        <fullName evidence="2">Uncharacterized protein</fullName>
    </submittedName>
</protein>
<gene>
    <name evidence="2" type="ORF">SAMN05421863_10529</name>
</gene>
<dbReference type="RefSeq" id="WP_074906515.1">
    <property type="nucleotide sequence ID" value="NZ_FOUB01000052.1"/>
</dbReference>
<accession>A0A1I4TL66</accession>
<keyword evidence="1" id="KW-1133">Transmembrane helix</keyword>
<keyword evidence="1" id="KW-0472">Membrane</keyword>
<evidence type="ECO:0000313" key="2">
    <source>
        <dbReference type="EMBL" id="SFM77482.1"/>
    </source>
</evidence>
<sequence length="71" mass="8029">MNMPGFTAEMSLYKTSNWFEALDNHQMSKQTVIPQQFLCLGLAIVLLAEPAVIFTPWFLPAVFRYCRGSSA</sequence>
<dbReference type="Proteomes" id="UP000183287">
    <property type="component" value="Unassembled WGS sequence"/>
</dbReference>
<reference evidence="3" key="1">
    <citation type="submission" date="2016-10" db="EMBL/GenBank/DDBJ databases">
        <authorList>
            <person name="Varghese N."/>
            <person name="Submissions S."/>
        </authorList>
    </citation>
    <scope>NUCLEOTIDE SEQUENCE [LARGE SCALE GENOMIC DNA]</scope>
    <source>
        <strain evidence="3">Nm44</strain>
    </source>
</reference>
<keyword evidence="3" id="KW-1185">Reference proteome</keyword>
<proteinExistence type="predicted"/>
<feature type="transmembrane region" description="Helical" evidence="1">
    <location>
        <begin position="37"/>
        <end position="59"/>
    </location>
</feature>
<dbReference type="AlphaFoldDB" id="A0A1I4TL66"/>
<keyword evidence="1" id="KW-0812">Transmembrane</keyword>
<dbReference type="EMBL" id="FOUB01000052">
    <property type="protein sequence ID" value="SFM77482.1"/>
    <property type="molecule type" value="Genomic_DNA"/>
</dbReference>
<organism evidence="2 3">
    <name type="scientific">Nitrosomonas communis</name>
    <dbReference type="NCBI Taxonomy" id="44574"/>
    <lineage>
        <taxon>Bacteria</taxon>
        <taxon>Pseudomonadati</taxon>
        <taxon>Pseudomonadota</taxon>
        <taxon>Betaproteobacteria</taxon>
        <taxon>Nitrosomonadales</taxon>
        <taxon>Nitrosomonadaceae</taxon>
        <taxon>Nitrosomonas</taxon>
    </lineage>
</organism>